<evidence type="ECO:0000313" key="1">
    <source>
        <dbReference type="EMBL" id="MDN5215433.1"/>
    </source>
</evidence>
<name>A0ABT8LGM6_9BACT</name>
<dbReference type="EMBL" id="JAUJEB010000006">
    <property type="protein sequence ID" value="MDN5215433.1"/>
    <property type="molecule type" value="Genomic_DNA"/>
</dbReference>
<proteinExistence type="predicted"/>
<dbReference type="RefSeq" id="WP_346760763.1">
    <property type="nucleotide sequence ID" value="NZ_JAUJEB010000006.1"/>
</dbReference>
<gene>
    <name evidence="1" type="ORF">QQ020_25360</name>
</gene>
<protein>
    <submittedName>
        <fullName evidence="1">Carboxypeptidase regulatory-like domain-containing protein</fullName>
    </submittedName>
</protein>
<evidence type="ECO:0000313" key="2">
    <source>
        <dbReference type="Proteomes" id="UP001172083"/>
    </source>
</evidence>
<sequence length="154" mass="17298">MKRIYFAFIIALPIVGCVNQPSQNPQKKIKQGIKGTITWLEGNLMPGPDSNIKAKEGKPVVRQIYVYKLVNVKETESEGSFFTKVKGNLVKKSQSTEAGDFYIQLPVGEYSIFVKEEKGLYANLFDGNSNINPVVVNKNKVTEIALKIDYKAFY</sequence>
<dbReference type="Proteomes" id="UP001172083">
    <property type="component" value="Unassembled WGS sequence"/>
</dbReference>
<accession>A0ABT8LGM6</accession>
<comment type="caution">
    <text evidence="1">The sequence shown here is derived from an EMBL/GenBank/DDBJ whole genome shotgun (WGS) entry which is preliminary data.</text>
</comment>
<keyword evidence="2" id="KW-1185">Reference proteome</keyword>
<organism evidence="1 2">
    <name type="scientific">Agaribacillus aureus</name>
    <dbReference type="NCBI Taxonomy" id="3051825"/>
    <lineage>
        <taxon>Bacteria</taxon>
        <taxon>Pseudomonadati</taxon>
        <taxon>Bacteroidota</taxon>
        <taxon>Cytophagia</taxon>
        <taxon>Cytophagales</taxon>
        <taxon>Splendidivirgaceae</taxon>
        <taxon>Agaribacillus</taxon>
    </lineage>
</organism>
<reference evidence="1" key="1">
    <citation type="submission" date="2023-06" db="EMBL/GenBank/DDBJ databases">
        <title>Genomic of Agaribacillus aureum.</title>
        <authorList>
            <person name="Wang G."/>
        </authorList>
    </citation>
    <scope>NUCLEOTIDE SEQUENCE</scope>
    <source>
        <strain evidence="1">BMA12</strain>
    </source>
</reference>